<dbReference type="PRINTS" id="PR00081">
    <property type="entry name" value="GDHRDH"/>
</dbReference>
<evidence type="ECO:0000313" key="5">
    <source>
        <dbReference type="Proteomes" id="UP001177120"/>
    </source>
</evidence>
<organism evidence="4 5">
    <name type="scientific">Polycladomyces zharkentensis</name>
    <dbReference type="NCBI Taxonomy" id="2807616"/>
    <lineage>
        <taxon>Bacteria</taxon>
        <taxon>Bacillati</taxon>
        <taxon>Bacillota</taxon>
        <taxon>Bacilli</taxon>
        <taxon>Bacillales</taxon>
        <taxon>Thermoactinomycetaceae</taxon>
        <taxon>Polycladomyces</taxon>
    </lineage>
</organism>
<accession>A0ABS2WK19</accession>
<dbReference type="Gene3D" id="3.40.50.720">
    <property type="entry name" value="NAD(P)-binding Rossmann-like Domain"/>
    <property type="match status" value="1"/>
</dbReference>
<comment type="caution">
    <text evidence="4">The sequence shown here is derived from an EMBL/GenBank/DDBJ whole genome shotgun (WGS) entry which is preliminary data.</text>
</comment>
<sequence length="249" mass="26774">MAELKGKVAIVTGASSGIGEATALELARAGADVVLAARRTDRLEKLAATIERETAAQSLVVPTDVTKRSDVEQLVEKTKGRFGRVDILVNNAGVMLLSYLKNDHVDEWERMVDVNIKGVLFGVHAVMPTMLEQGSGHIVNVSSVAGHEIFPSAAVYCATKFAVRAFSEGIEKELSRLGIRVTNISPGAVATELTQHITDQEVRDTFLKGSKDMVFLDAADIAAAVVYAVSQPEHVNVNEVIVRPVQKRG</sequence>
<dbReference type="EMBL" id="JAFHAP010000008">
    <property type="protein sequence ID" value="MBN2909902.1"/>
    <property type="molecule type" value="Genomic_DNA"/>
</dbReference>
<dbReference type="Pfam" id="PF00106">
    <property type="entry name" value="adh_short"/>
    <property type="match status" value="1"/>
</dbReference>
<dbReference type="InterPro" id="IPR002347">
    <property type="entry name" value="SDR_fam"/>
</dbReference>
<dbReference type="PANTHER" id="PTHR43115">
    <property type="entry name" value="DEHYDROGENASE/REDUCTASE SDR FAMILY MEMBER 11"/>
    <property type="match status" value="1"/>
</dbReference>
<comment type="similarity">
    <text evidence="1 3">Belongs to the short-chain dehydrogenases/reductases (SDR) family.</text>
</comment>
<dbReference type="InterPro" id="IPR036291">
    <property type="entry name" value="NAD(P)-bd_dom_sf"/>
</dbReference>
<dbReference type="PRINTS" id="PR00080">
    <property type="entry name" value="SDRFAMILY"/>
</dbReference>
<proteinExistence type="inferred from homology"/>
<dbReference type="PIRSF" id="PIRSF000126">
    <property type="entry name" value="11-beta-HSD1"/>
    <property type="match status" value="1"/>
</dbReference>
<evidence type="ECO:0000256" key="3">
    <source>
        <dbReference type="RuleBase" id="RU000363"/>
    </source>
</evidence>
<keyword evidence="2" id="KW-0560">Oxidoreductase</keyword>
<reference evidence="4" key="1">
    <citation type="journal article" date="2024" name="Int. J. Syst. Evol. Microbiol.">
        <title>Polycladomyces zharkentensis sp. nov., a novel thermophilic cellulose- and starch-degrading member of the Bacillota from a geothermal aquifer in Kazakhstan.</title>
        <authorList>
            <person name="Mashzhan A."/>
            <person name="Kistaubayeva A."/>
            <person name="Javier-Lopez R."/>
            <person name="Bissenova U."/>
            <person name="Bissenbay A."/>
            <person name="Birkeland N.K."/>
        </authorList>
    </citation>
    <scope>NUCLEOTIDE SEQUENCE</scope>
    <source>
        <strain evidence="4">ZKZ2T</strain>
    </source>
</reference>
<dbReference type="SUPFAM" id="SSF51735">
    <property type="entry name" value="NAD(P)-binding Rossmann-fold domains"/>
    <property type="match status" value="1"/>
</dbReference>
<evidence type="ECO:0000256" key="1">
    <source>
        <dbReference type="ARBA" id="ARBA00006484"/>
    </source>
</evidence>
<evidence type="ECO:0000313" key="4">
    <source>
        <dbReference type="EMBL" id="MBN2909902.1"/>
    </source>
</evidence>
<dbReference type="RefSeq" id="WP_205495255.1">
    <property type="nucleotide sequence ID" value="NZ_JAFHAP010000008.1"/>
</dbReference>
<dbReference type="PANTHER" id="PTHR43115:SF4">
    <property type="entry name" value="DEHYDROGENASE_REDUCTASE SDR FAMILY MEMBER 11"/>
    <property type="match status" value="1"/>
</dbReference>
<gene>
    <name evidence="4" type="ORF">JQC72_10235</name>
</gene>
<name>A0ABS2WK19_9BACL</name>
<dbReference type="Proteomes" id="UP001177120">
    <property type="component" value="Unassembled WGS sequence"/>
</dbReference>
<keyword evidence="5" id="KW-1185">Reference proteome</keyword>
<protein>
    <submittedName>
        <fullName evidence="4">SDR family oxidoreductase</fullName>
    </submittedName>
</protein>
<evidence type="ECO:0000256" key="2">
    <source>
        <dbReference type="ARBA" id="ARBA00023002"/>
    </source>
</evidence>